<protein>
    <recommendedName>
        <fullName evidence="8">Pyroglutamyl-peptidase I</fullName>
    </recommendedName>
</protein>
<dbReference type="GO" id="GO:0006508">
    <property type="term" value="P:proteolysis"/>
    <property type="evidence" value="ECO:0007669"/>
    <property type="project" value="UniProtKB-KW"/>
</dbReference>
<dbReference type="PRINTS" id="PR00706">
    <property type="entry name" value="PYROGLUPTASE"/>
</dbReference>
<evidence type="ECO:0000313" key="7">
    <source>
        <dbReference type="Proteomes" id="UP001187531"/>
    </source>
</evidence>
<evidence type="ECO:0000256" key="2">
    <source>
        <dbReference type="ARBA" id="ARBA00022490"/>
    </source>
</evidence>
<dbReference type="CDD" id="cd00501">
    <property type="entry name" value="Peptidase_C15"/>
    <property type="match status" value="1"/>
</dbReference>
<organism evidence="6 7">
    <name type="scientific">Artemia franciscana</name>
    <name type="common">Brine shrimp</name>
    <name type="synonym">Artemia sanfranciscana</name>
    <dbReference type="NCBI Taxonomy" id="6661"/>
    <lineage>
        <taxon>Eukaryota</taxon>
        <taxon>Metazoa</taxon>
        <taxon>Ecdysozoa</taxon>
        <taxon>Arthropoda</taxon>
        <taxon>Crustacea</taxon>
        <taxon>Branchiopoda</taxon>
        <taxon>Anostraca</taxon>
        <taxon>Artemiidae</taxon>
        <taxon>Artemia</taxon>
    </lineage>
</organism>
<dbReference type="PANTHER" id="PTHR23402">
    <property type="entry name" value="PROTEASE FAMILY C15 PYROGLUTAMYL-PEPTIDASE I-RELATED"/>
    <property type="match status" value="1"/>
</dbReference>
<dbReference type="EMBL" id="JAVRJZ010000005">
    <property type="protein sequence ID" value="KAK2722147.1"/>
    <property type="molecule type" value="Genomic_DNA"/>
</dbReference>
<dbReference type="SUPFAM" id="SSF53182">
    <property type="entry name" value="Pyrrolidone carboxyl peptidase (pyroglutamate aminopeptidase)"/>
    <property type="match status" value="1"/>
</dbReference>
<keyword evidence="7" id="KW-1185">Reference proteome</keyword>
<sequence>MEQSIKPVVLVTGFGPFREHKINASWEAVKYLSNLKDIETDLGIKLITKEIPVEYNYVLEQIPELWHEICPDITIHIGVSSSAQKVNIERCGGNYGYSSVDVAGCLPANNVCLIDGCEVINTGIDIDAIVSAVNCNANSEVCCASGHAGRYLCDFTYYRSLSIDRDRCLFVHVPPMSEEFPSSYVGFLLRSIIMEMLKQVL</sequence>
<reference evidence="6" key="1">
    <citation type="submission" date="2023-07" db="EMBL/GenBank/DDBJ databases">
        <title>Chromosome-level genome assembly of Artemia franciscana.</title>
        <authorList>
            <person name="Jo E."/>
        </authorList>
    </citation>
    <scope>NUCLEOTIDE SEQUENCE</scope>
    <source>
        <tissue evidence="6">Whole body</tissue>
    </source>
</reference>
<gene>
    <name evidence="6" type="ORF">QYM36_002633</name>
</gene>
<evidence type="ECO:0008006" key="8">
    <source>
        <dbReference type="Google" id="ProtNLM"/>
    </source>
</evidence>
<dbReference type="Proteomes" id="UP001187531">
    <property type="component" value="Unassembled WGS sequence"/>
</dbReference>
<evidence type="ECO:0000256" key="3">
    <source>
        <dbReference type="ARBA" id="ARBA00022670"/>
    </source>
</evidence>
<dbReference type="Pfam" id="PF01470">
    <property type="entry name" value="Peptidase_C15"/>
    <property type="match status" value="1"/>
</dbReference>
<dbReference type="EMBL" id="JAVRJZ010000005">
    <property type="protein sequence ID" value="KAK2722146.1"/>
    <property type="molecule type" value="Genomic_DNA"/>
</dbReference>
<evidence type="ECO:0000256" key="5">
    <source>
        <dbReference type="ARBA" id="ARBA00022807"/>
    </source>
</evidence>
<dbReference type="PIRSF" id="PIRSF015592">
    <property type="entry name" value="Prld-crbxl_pptds"/>
    <property type="match status" value="1"/>
</dbReference>
<keyword evidence="5" id="KW-0788">Thiol protease</keyword>
<evidence type="ECO:0000256" key="1">
    <source>
        <dbReference type="ARBA" id="ARBA00006641"/>
    </source>
</evidence>
<keyword evidence="3" id="KW-0645">Protease</keyword>
<dbReference type="GO" id="GO:0016920">
    <property type="term" value="F:pyroglutamyl-peptidase activity"/>
    <property type="evidence" value="ECO:0007669"/>
    <property type="project" value="InterPro"/>
</dbReference>
<dbReference type="PANTHER" id="PTHR23402:SF1">
    <property type="entry name" value="PYROGLUTAMYL-PEPTIDASE I"/>
    <property type="match status" value="1"/>
</dbReference>
<dbReference type="Gene3D" id="3.40.630.20">
    <property type="entry name" value="Peptidase C15, pyroglutamyl peptidase I-like"/>
    <property type="match status" value="1"/>
</dbReference>
<dbReference type="InterPro" id="IPR016125">
    <property type="entry name" value="Peptidase_C15-like"/>
</dbReference>
<evidence type="ECO:0000256" key="4">
    <source>
        <dbReference type="ARBA" id="ARBA00022801"/>
    </source>
</evidence>
<keyword evidence="4" id="KW-0378">Hydrolase</keyword>
<dbReference type="InterPro" id="IPR036440">
    <property type="entry name" value="Peptidase_C15-like_sf"/>
</dbReference>
<keyword evidence="2" id="KW-0963">Cytoplasm</keyword>
<dbReference type="InterPro" id="IPR000816">
    <property type="entry name" value="Peptidase_C15"/>
</dbReference>
<name>A0AA88IDC9_ARTSF</name>
<evidence type="ECO:0000313" key="6">
    <source>
        <dbReference type="EMBL" id="KAK2722146.1"/>
    </source>
</evidence>
<comment type="similarity">
    <text evidence="1">Belongs to the peptidase C15 family.</text>
</comment>
<proteinExistence type="inferred from homology"/>
<comment type="caution">
    <text evidence="6">The sequence shown here is derived from an EMBL/GenBank/DDBJ whole genome shotgun (WGS) entry which is preliminary data.</text>
</comment>
<dbReference type="AlphaFoldDB" id="A0AA88IDC9"/>
<dbReference type="GO" id="GO:0005829">
    <property type="term" value="C:cytosol"/>
    <property type="evidence" value="ECO:0007669"/>
    <property type="project" value="InterPro"/>
</dbReference>
<accession>A0AA88IDC9</accession>
<dbReference type="EMBL" id="JAVRJZ010000005">
    <property type="protein sequence ID" value="KAK2722145.1"/>
    <property type="molecule type" value="Genomic_DNA"/>
</dbReference>